<organism evidence="2">
    <name type="scientific">marine sediment metagenome</name>
    <dbReference type="NCBI Taxonomy" id="412755"/>
    <lineage>
        <taxon>unclassified sequences</taxon>
        <taxon>metagenomes</taxon>
        <taxon>ecological metagenomes</taxon>
    </lineage>
</organism>
<name>A0A0F9AC95_9ZZZZ</name>
<accession>A0A0F9AC95</accession>
<feature type="domain" description="NIF system FeS cluster assembly NifU N-terminal" evidence="1">
    <location>
        <begin position="9"/>
        <end position="124"/>
    </location>
</feature>
<dbReference type="InterPro" id="IPR002871">
    <property type="entry name" value="NIF_FeS_clus_asmbl_NifU_N"/>
</dbReference>
<comment type="caution">
    <text evidence="2">The sequence shown here is derived from an EMBL/GenBank/DDBJ whole genome shotgun (WGS) entry which is preliminary data.</text>
</comment>
<dbReference type="Pfam" id="PF01592">
    <property type="entry name" value="NifU_N"/>
    <property type="match status" value="1"/>
</dbReference>
<dbReference type="AlphaFoldDB" id="A0A0F9AC95"/>
<proteinExistence type="predicted"/>
<dbReference type="GO" id="GO:0005506">
    <property type="term" value="F:iron ion binding"/>
    <property type="evidence" value="ECO:0007669"/>
    <property type="project" value="InterPro"/>
</dbReference>
<dbReference type="GO" id="GO:0051536">
    <property type="term" value="F:iron-sulfur cluster binding"/>
    <property type="evidence" value="ECO:0007669"/>
    <property type="project" value="InterPro"/>
</dbReference>
<dbReference type="CDD" id="cd06664">
    <property type="entry name" value="IscU_like"/>
    <property type="match status" value="1"/>
</dbReference>
<dbReference type="PANTHER" id="PTHR10093">
    <property type="entry name" value="IRON-SULFUR CLUSTER ASSEMBLY ENZYME NIFU HOMOLOG"/>
    <property type="match status" value="1"/>
</dbReference>
<evidence type="ECO:0000313" key="2">
    <source>
        <dbReference type="EMBL" id="KKK95860.1"/>
    </source>
</evidence>
<reference evidence="2" key="1">
    <citation type="journal article" date="2015" name="Nature">
        <title>Complex archaea that bridge the gap between prokaryotes and eukaryotes.</title>
        <authorList>
            <person name="Spang A."/>
            <person name="Saw J.H."/>
            <person name="Jorgensen S.L."/>
            <person name="Zaremba-Niedzwiedzka K."/>
            <person name="Martijn J."/>
            <person name="Lind A.E."/>
            <person name="van Eijk R."/>
            <person name="Schleper C."/>
            <person name="Guy L."/>
            <person name="Ettema T.J."/>
        </authorList>
    </citation>
    <scope>NUCLEOTIDE SEQUENCE</scope>
</reference>
<sequence length="124" mass="13680">MEKGIPSDMYREHILELYKSPSNFGTLKNPSHESTEYNSVCGDEITIQLLIKNKVVKDIKFSGSGCVISTVSASLLTDKIKGMSPEDVKELSNKDILKLLKIKITPARIKCALLSLEAAKKALK</sequence>
<evidence type="ECO:0000259" key="1">
    <source>
        <dbReference type="Pfam" id="PF01592"/>
    </source>
</evidence>
<protein>
    <recommendedName>
        <fullName evidence="1">NIF system FeS cluster assembly NifU N-terminal domain-containing protein</fullName>
    </recommendedName>
</protein>
<gene>
    <name evidence="2" type="ORF">LCGC14_2668570</name>
</gene>
<dbReference type="Gene3D" id="3.90.1010.10">
    <property type="match status" value="1"/>
</dbReference>
<dbReference type="EMBL" id="LAZR01046724">
    <property type="protein sequence ID" value="KKK95860.1"/>
    <property type="molecule type" value="Genomic_DNA"/>
</dbReference>
<dbReference type="GO" id="GO:0016226">
    <property type="term" value="P:iron-sulfur cluster assembly"/>
    <property type="evidence" value="ECO:0007669"/>
    <property type="project" value="InterPro"/>
</dbReference>
<dbReference type="SUPFAM" id="SSF82649">
    <property type="entry name" value="SufE/NifU"/>
    <property type="match status" value="1"/>
</dbReference>